<proteinExistence type="predicted"/>
<protein>
    <submittedName>
        <fullName evidence="1">YraN family protein</fullName>
    </submittedName>
</protein>
<reference evidence="1" key="1">
    <citation type="submission" date="2019-04" db="EMBL/GenBank/DDBJ databases">
        <title>Microbes associate with the intestines of laboratory mice.</title>
        <authorList>
            <person name="Navarre W."/>
            <person name="Wong E."/>
            <person name="Huang K."/>
            <person name="Tropini C."/>
            <person name="Ng K."/>
            <person name="Yu B."/>
        </authorList>
    </citation>
    <scope>NUCLEOTIDE SEQUENCE</scope>
    <source>
        <strain evidence="1">NM72_1-8</strain>
    </source>
</reference>
<gene>
    <name evidence="1" type="ORF">E5357_01790</name>
</gene>
<accession>A0AC61R2K8</accession>
<name>A0AC61R2K8_9FIRM</name>
<organism evidence="1 2">
    <name type="scientific">Hominisplanchenecus murintestinalis</name>
    <dbReference type="NCBI Taxonomy" id="2941517"/>
    <lineage>
        <taxon>Bacteria</taxon>
        <taxon>Bacillati</taxon>
        <taxon>Bacillota</taxon>
        <taxon>Clostridia</taxon>
        <taxon>Lachnospirales</taxon>
        <taxon>Lachnospiraceae</taxon>
        <taxon>Hominisplanchenecus</taxon>
    </lineage>
</organism>
<dbReference type="Proteomes" id="UP000307720">
    <property type="component" value="Unassembled WGS sequence"/>
</dbReference>
<comment type="caution">
    <text evidence="1">The sequence shown here is derived from an EMBL/GenBank/DDBJ whole genome shotgun (WGS) entry which is preliminary data.</text>
</comment>
<sequence length="113" mass="13089">MNRRKVGAEYERYAAHFLEKQGYQIIEYNYCCRLGEIDIVARDGRYLVFVEVKYRSDSTQGYALEAVDARKQTVIRKVAQYYLLARHLPPETPCRFDAVGITGKDTVLVKDGF</sequence>
<keyword evidence="2" id="KW-1185">Reference proteome</keyword>
<dbReference type="EMBL" id="SRZB01000002">
    <property type="protein sequence ID" value="TGY00260.1"/>
    <property type="molecule type" value="Genomic_DNA"/>
</dbReference>
<evidence type="ECO:0000313" key="2">
    <source>
        <dbReference type="Proteomes" id="UP000307720"/>
    </source>
</evidence>
<evidence type="ECO:0000313" key="1">
    <source>
        <dbReference type="EMBL" id="TGY00260.1"/>
    </source>
</evidence>